<sequence>MVSDPCGEGLMMDRHLDFCLADSFSITRIRVSCRHNTAHPLSGTAPQRHLQLKLRNYIFTRRGQRDMFNQNMN</sequence>
<protein>
    <submittedName>
        <fullName evidence="1">Uncharacterized protein</fullName>
    </submittedName>
</protein>
<accession>A0A4Z2HFG1</accession>
<evidence type="ECO:0000313" key="1">
    <source>
        <dbReference type="EMBL" id="TNN64331.1"/>
    </source>
</evidence>
<comment type="caution">
    <text evidence="1">The sequence shown here is derived from an EMBL/GenBank/DDBJ whole genome shotgun (WGS) entry which is preliminary data.</text>
</comment>
<organism evidence="1 2">
    <name type="scientific">Liparis tanakae</name>
    <name type="common">Tanaka's snailfish</name>
    <dbReference type="NCBI Taxonomy" id="230148"/>
    <lineage>
        <taxon>Eukaryota</taxon>
        <taxon>Metazoa</taxon>
        <taxon>Chordata</taxon>
        <taxon>Craniata</taxon>
        <taxon>Vertebrata</taxon>
        <taxon>Euteleostomi</taxon>
        <taxon>Actinopterygii</taxon>
        <taxon>Neopterygii</taxon>
        <taxon>Teleostei</taxon>
        <taxon>Neoteleostei</taxon>
        <taxon>Acanthomorphata</taxon>
        <taxon>Eupercaria</taxon>
        <taxon>Perciformes</taxon>
        <taxon>Cottioidei</taxon>
        <taxon>Cottales</taxon>
        <taxon>Liparidae</taxon>
        <taxon>Liparis</taxon>
    </lineage>
</organism>
<evidence type="ECO:0000313" key="2">
    <source>
        <dbReference type="Proteomes" id="UP000314294"/>
    </source>
</evidence>
<name>A0A4Z2HFG1_9TELE</name>
<dbReference type="EMBL" id="SRLO01000255">
    <property type="protein sequence ID" value="TNN64331.1"/>
    <property type="molecule type" value="Genomic_DNA"/>
</dbReference>
<dbReference type="AlphaFoldDB" id="A0A4Z2HFG1"/>
<gene>
    <name evidence="1" type="ORF">EYF80_025461</name>
</gene>
<reference evidence="1 2" key="1">
    <citation type="submission" date="2019-03" db="EMBL/GenBank/DDBJ databases">
        <title>First draft genome of Liparis tanakae, snailfish: a comprehensive survey of snailfish specific genes.</title>
        <authorList>
            <person name="Kim W."/>
            <person name="Song I."/>
            <person name="Jeong J.-H."/>
            <person name="Kim D."/>
            <person name="Kim S."/>
            <person name="Ryu S."/>
            <person name="Song J.Y."/>
            <person name="Lee S.K."/>
        </authorList>
    </citation>
    <scope>NUCLEOTIDE SEQUENCE [LARGE SCALE GENOMIC DNA]</scope>
    <source>
        <tissue evidence="1">Muscle</tissue>
    </source>
</reference>
<dbReference type="Proteomes" id="UP000314294">
    <property type="component" value="Unassembled WGS sequence"/>
</dbReference>
<proteinExistence type="predicted"/>
<keyword evidence="2" id="KW-1185">Reference proteome</keyword>